<comment type="caution">
    <text evidence="3">The sequence shown here is derived from an EMBL/GenBank/DDBJ whole genome shotgun (WGS) entry which is preliminary data.</text>
</comment>
<name>A0A5C4QYF1_9ACTN</name>
<feature type="domain" description="Peptidoglycan binding-like" evidence="2">
    <location>
        <begin position="79"/>
        <end position="140"/>
    </location>
</feature>
<dbReference type="RefSeq" id="WP_139582928.1">
    <property type="nucleotide sequence ID" value="NZ_VDFY01000087.1"/>
</dbReference>
<dbReference type="Proteomes" id="UP000306145">
    <property type="component" value="Unassembled WGS sequence"/>
</dbReference>
<dbReference type="AlphaFoldDB" id="A0A5C4QYF1"/>
<keyword evidence="4" id="KW-1185">Reference proteome</keyword>
<sequence length="162" mass="17347">MPIHRRNIGRRSAAAILATVLASAGLALLAPTAAQASSPCTSLTFYRVGGYPGGADMHVPTIGWQTGNKHCYLTYGHSNSAVKVLQEALNNCYSRSLSLDGNYGTKTRDAVRYAQHKINEDIVYANIAEDGEYGPQTRAYMGFAIFGVNGGPVIPNVCYYPG</sequence>
<feature type="chain" id="PRO_5022910534" evidence="1">
    <location>
        <begin position="37"/>
        <end position="162"/>
    </location>
</feature>
<dbReference type="InterPro" id="IPR036365">
    <property type="entry name" value="PGBD-like_sf"/>
</dbReference>
<evidence type="ECO:0000259" key="2">
    <source>
        <dbReference type="Pfam" id="PF01471"/>
    </source>
</evidence>
<evidence type="ECO:0000256" key="1">
    <source>
        <dbReference type="SAM" id="SignalP"/>
    </source>
</evidence>
<dbReference type="InterPro" id="IPR002477">
    <property type="entry name" value="Peptidoglycan-bd-like"/>
</dbReference>
<dbReference type="OrthoDB" id="3373467at2"/>
<dbReference type="InterPro" id="IPR036366">
    <property type="entry name" value="PGBDSf"/>
</dbReference>
<dbReference type="EMBL" id="VDFY01000087">
    <property type="protein sequence ID" value="TNH31088.1"/>
    <property type="molecule type" value="Genomic_DNA"/>
</dbReference>
<organism evidence="3 4">
    <name type="scientific">Micromonospora orduensis</name>
    <dbReference type="NCBI Taxonomy" id="1420891"/>
    <lineage>
        <taxon>Bacteria</taxon>
        <taxon>Bacillati</taxon>
        <taxon>Actinomycetota</taxon>
        <taxon>Actinomycetes</taxon>
        <taxon>Micromonosporales</taxon>
        <taxon>Micromonosporaceae</taxon>
        <taxon>Micromonospora</taxon>
    </lineage>
</organism>
<evidence type="ECO:0000313" key="3">
    <source>
        <dbReference type="EMBL" id="TNH31088.1"/>
    </source>
</evidence>
<dbReference type="SUPFAM" id="SSF47090">
    <property type="entry name" value="PGBD-like"/>
    <property type="match status" value="1"/>
</dbReference>
<reference evidence="3 4" key="1">
    <citation type="submission" date="2019-06" db="EMBL/GenBank/DDBJ databases">
        <title>Micromonospora ordensis sp. nov., isolated from deep marine sediment.</title>
        <authorList>
            <person name="Veyisoglu A."/>
            <person name="Carro L."/>
            <person name="Klenk H.-P."/>
            <person name="Sahin N."/>
        </authorList>
    </citation>
    <scope>NUCLEOTIDE SEQUENCE [LARGE SCALE GENOMIC DNA]</scope>
    <source>
        <strain evidence="3 4">S2509</strain>
    </source>
</reference>
<keyword evidence="1" id="KW-0732">Signal</keyword>
<protein>
    <submittedName>
        <fullName evidence="3">Peptidoglycan-binding protein</fullName>
    </submittedName>
</protein>
<gene>
    <name evidence="3" type="ORF">FHG89_04185</name>
</gene>
<feature type="signal peptide" evidence="1">
    <location>
        <begin position="1"/>
        <end position="36"/>
    </location>
</feature>
<proteinExistence type="predicted"/>
<evidence type="ECO:0000313" key="4">
    <source>
        <dbReference type="Proteomes" id="UP000306145"/>
    </source>
</evidence>
<dbReference type="InterPro" id="IPR006311">
    <property type="entry name" value="TAT_signal"/>
</dbReference>
<accession>A0A5C4QYF1</accession>
<dbReference type="PROSITE" id="PS51318">
    <property type="entry name" value="TAT"/>
    <property type="match status" value="1"/>
</dbReference>
<dbReference type="Gene3D" id="1.10.101.10">
    <property type="entry name" value="PGBD-like superfamily/PGBD"/>
    <property type="match status" value="1"/>
</dbReference>
<dbReference type="Pfam" id="PF01471">
    <property type="entry name" value="PG_binding_1"/>
    <property type="match status" value="1"/>
</dbReference>